<dbReference type="PANTHER" id="PTHR48079:SF6">
    <property type="entry name" value="NAD(P)-BINDING DOMAIN-CONTAINING PROTEIN-RELATED"/>
    <property type="match status" value="1"/>
</dbReference>
<dbReference type="PANTHER" id="PTHR48079">
    <property type="entry name" value="PROTEIN YEEZ"/>
    <property type="match status" value="1"/>
</dbReference>
<dbReference type="Pfam" id="PF01370">
    <property type="entry name" value="Epimerase"/>
    <property type="match status" value="1"/>
</dbReference>
<protein>
    <submittedName>
        <fullName evidence="2">Nucleoside-diphosphate-sugar epimerase</fullName>
    </submittedName>
</protein>
<dbReference type="Gene3D" id="3.40.50.720">
    <property type="entry name" value="NAD(P)-binding Rossmann-like Domain"/>
    <property type="match status" value="1"/>
</dbReference>
<evidence type="ECO:0000313" key="3">
    <source>
        <dbReference type="Proteomes" id="UP000270626"/>
    </source>
</evidence>
<accession>A0A495WAE3</accession>
<comment type="caution">
    <text evidence="2">The sequence shown here is derived from an EMBL/GenBank/DDBJ whole genome shotgun (WGS) entry which is preliminary data.</text>
</comment>
<dbReference type="AlphaFoldDB" id="A0A495WAE3"/>
<keyword evidence="3" id="KW-1185">Reference proteome</keyword>
<dbReference type="InterPro" id="IPR001509">
    <property type="entry name" value="Epimerase_deHydtase"/>
</dbReference>
<dbReference type="SUPFAM" id="SSF51735">
    <property type="entry name" value="NAD(P)-binding Rossmann-fold domains"/>
    <property type="match status" value="1"/>
</dbReference>
<dbReference type="EMBL" id="RBXP01000014">
    <property type="protein sequence ID" value="RKT58701.1"/>
    <property type="molecule type" value="Genomic_DNA"/>
</dbReference>
<dbReference type="InterPro" id="IPR051783">
    <property type="entry name" value="NAD(P)-dependent_oxidoreduct"/>
</dbReference>
<evidence type="ECO:0000313" key="2">
    <source>
        <dbReference type="EMBL" id="RKT58701.1"/>
    </source>
</evidence>
<proteinExistence type="predicted"/>
<feature type="domain" description="NAD-dependent epimerase/dehydratase" evidence="1">
    <location>
        <begin position="13"/>
        <end position="219"/>
    </location>
</feature>
<dbReference type="GO" id="GO:0005737">
    <property type="term" value="C:cytoplasm"/>
    <property type="evidence" value="ECO:0007669"/>
    <property type="project" value="TreeGrafter"/>
</dbReference>
<reference evidence="2 3" key="1">
    <citation type="submission" date="2018-10" db="EMBL/GenBank/DDBJ databases">
        <title>Genomic Encyclopedia of Type Strains, Phase IV (KMG-IV): sequencing the most valuable type-strain genomes for metagenomic binning, comparative biology and taxonomic classification.</title>
        <authorList>
            <person name="Goeker M."/>
        </authorList>
    </citation>
    <scope>NUCLEOTIDE SEQUENCE [LARGE SCALE GENOMIC DNA]</scope>
    <source>
        <strain evidence="2 3">DSM 23841</strain>
    </source>
</reference>
<dbReference type="InterPro" id="IPR036291">
    <property type="entry name" value="NAD(P)-bd_dom_sf"/>
</dbReference>
<organism evidence="2 3">
    <name type="scientific">Azonexus fungiphilus</name>
    <dbReference type="NCBI Taxonomy" id="146940"/>
    <lineage>
        <taxon>Bacteria</taxon>
        <taxon>Pseudomonadati</taxon>
        <taxon>Pseudomonadota</taxon>
        <taxon>Betaproteobacteria</taxon>
        <taxon>Rhodocyclales</taxon>
        <taxon>Azonexaceae</taxon>
        <taxon>Azonexus</taxon>
    </lineage>
</organism>
<sequence>MVVGYNAGVQKILIVGSGDVARRILTQLAPQYRVYALMRDAARAAEWRLAGAVPVFGDLDRRRSLDRLGGLADVVLHLAPPPASGESDTRTRHLLAALEKAESLPRRLVYVSTTGVYGDCGGALIDETRRLAADNPRARRRVDAERQLRAWGRRRGVAVSILRAPGIYAADRLPLERLEKGLPALVDRDDVFTNHIHADDLAAACRAAIRRGAANRAYNAVDDSDLKMAEYFDRVADAFALPRPPRLPRAQLATAVSPLQLSFMRESRRIGNRRLKHELKLSLAYPTVDVGIAGAVSGRKACSS</sequence>
<gene>
    <name evidence="2" type="ORF">DFR40_1723</name>
</gene>
<dbReference type="GO" id="GO:0004029">
    <property type="term" value="F:aldehyde dehydrogenase (NAD+) activity"/>
    <property type="evidence" value="ECO:0007669"/>
    <property type="project" value="TreeGrafter"/>
</dbReference>
<evidence type="ECO:0000259" key="1">
    <source>
        <dbReference type="Pfam" id="PF01370"/>
    </source>
</evidence>
<name>A0A495WAE3_9RHOO</name>
<dbReference type="Proteomes" id="UP000270626">
    <property type="component" value="Unassembled WGS sequence"/>
</dbReference>